<dbReference type="Proteomes" id="UP000028828">
    <property type="component" value="Unassembled WGS sequence"/>
</dbReference>
<reference evidence="2 3" key="1">
    <citation type="submission" date="2014-03" db="EMBL/GenBank/DDBJ databases">
        <authorList>
            <person name="Sibley D."/>
            <person name="Venepally P."/>
            <person name="Karamycheva S."/>
            <person name="Hadjithomas M."/>
            <person name="Khan A."/>
            <person name="Brunk B."/>
            <person name="Roos D."/>
            <person name="Caler E."/>
            <person name="Lorenzi H."/>
        </authorList>
    </citation>
    <scope>NUCLEOTIDE SEQUENCE [LARGE SCALE GENOMIC DNA]</scope>
    <source>
        <strain evidence="3">p89</strain>
    </source>
</reference>
<accession>A0A086K2K2</accession>
<dbReference type="VEuPathDB" id="ToxoDB:TGP89_241175"/>
<comment type="caution">
    <text evidence="2">The sequence shown here is derived from an EMBL/GenBank/DDBJ whole genome shotgun (WGS) entry which is preliminary data.</text>
</comment>
<evidence type="ECO:0000256" key="1">
    <source>
        <dbReference type="SAM" id="MobiDB-lite"/>
    </source>
</evidence>
<proteinExistence type="predicted"/>
<dbReference type="EMBL" id="AEYI02001337">
    <property type="protein sequence ID" value="KFG38620.1"/>
    <property type="molecule type" value="Genomic_DNA"/>
</dbReference>
<organism evidence="2 3">
    <name type="scientific">Toxoplasma gondii p89</name>
    <dbReference type="NCBI Taxonomy" id="943119"/>
    <lineage>
        <taxon>Eukaryota</taxon>
        <taxon>Sar</taxon>
        <taxon>Alveolata</taxon>
        <taxon>Apicomplexa</taxon>
        <taxon>Conoidasida</taxon>
        <taxon>Coccidia</taxon>
        <taxon>Eucoccidiorida</taxon>
        <taxon>Eimeriorina</taxon>
        <taxon>Sarcocystidae</taxon>
        <taxon>Toxoplasma</taxon>
    </lineage>
</organism>
<protein>
    <submittedName>
        <fullName evidence="2">Uncharacterized protein</fullName>
    </submittedName>
</protein>
<evidence type="ECO:0000313" key="3">
    <source>
        <dbReference type="Proteomes" id="UP000028828"/>
    </source>
</evidence>
<gene>
    <name evidence="2" type="ORF">TGP89_241175</name>
</gene>
<feature type="region of interest" description="Disordered" evidence="1">
    <location>
        <begin position="108"/>
        <end position="127"/>
    </location>
</feature>
<sequence length="127" mass="14307">MRRGSCVCARPSFPFLGSHANSTSYELLSPENDVYEALCVLLLQAKRSACFLLGAWLHPWTRTAWLVSFNHDGFCRSFGRCRSHWDACAAESVQDTFSDARATVKDLKVVPSPPEKETDHEKLWSSL</sequence>
<dbReference type="AlphaFoldDB" id="A0A086K2K2"/>
<evidence type="ECO:0000313" key="2">
    <source>
        <dbReference type="EMBL" id="KFG38620.1"/>
    </source>
</evidence>
<name>A0A086K2K2_TOXGO</name>
<dbReference type="OrthoDB" id="10485511at2759"/>